<organism evidence="5 6">
    <name type="scientific">Candidatus Zambryskibacteria bacterium RIFCSPLOWO2_12_FULL_39_23</name>
    <dbReference type="NCBI Taxonomy" id="1802776"/>
    <lineage>
        <taxon>Bacteria</taxon>
        <taxon>Candidatus Zambryskiibacteriota</taxon>
    </lineage>
</organism>
<feature type="transmembrane region" description="Helical" evidence="4">
    <location>
        <begin position="291"/>
        <end position="315"/>
    </location>
</feature>
<comment type="caution">
    <text evidence="5">The sequence shown here is derived from an EMBL/GenBank/DDBJ whole genome shotgun (WGS) entry which is preliminary data.</text>
</comment>
<dbReference type="Proteomes" id="UP000176558">
    <property type="component" value="Unassembled WGS sequence"/>
</dbReference>
<evidence type="ECO:0000256" key="3">
    <source>
        <dbReference type="ARBA" id="ARBA00022679"/>
    </source>
</evidence>
<dbReference type="PANTHER" id="PTHR43630">
    <property type="entry name" value="POLY-BETA-1,6-N-ACETYL-D-GLUCOSAMINE SYNTHASE"/>
    <property type="match status" value="1"/>
</dbReference>
<proteinExistence type="inferred from homology"/>
<dbReference type="Gene3D" id="3.90.550.10">
    <property type="entry name" value="Spore Coat Polysaccharide Biosynthesis Protein SpsA, Chain A"/>
    <property type="match status" value="1"/>
</dbReference>
<comment type="similarity">
    <text evidence="1">Belongs to the glycosyltransferase 2 family.</text>
</comment>
<feature type="transmembrane region" description="Helical" evidence="4">
    <location>
        <begin position="383"/>
        <end position="407"/>
    </location>
</feature>
<name>A0A1G2UT70_9BACT</name>
<accession>A0A1G2UT70</accession>
<feature type="transmembrane region" description="Helical" evidence="4">
    <location>
        <begin position="321"/>
        <end position="338"/>
    </location>
</feature>
<dbReference type="SUPFAM" id="SSF53448">
    <property type="entry name" value="Nucleotide-diphospho-sugar transferases"/>
    <property type="match status" value="1"/>
</dbReference>
<dbReference type="AlphaFoldDB" id="A0A1G2UT70"/>
<keyword evidence="3" id="KW-0808">Transferase</keyword>
<protein>
    <recommendedName>
        <fullName evidence="7">Glycosyltransferase 2-like domain-containing protein</fullName>
    </recommendedName>
</protein>
<sequence length="414" mass="48331">MPDISNLITYFFLFLSLNFEIFILITYFENREKIEKEEKWAMIKPKNYPSVTIIIPCWNEETTVSQTVHSLLNLDYPQNKLKIMIVDDGSKDKTWFVIQKFKNHPQVELHKKENGGKYTALNYGLSKLTSDLVGCLDADSYVHKDALRQIVTYFQDKEIMAVAPSIKLWQPKTFLQLLQKVEYGFGVFTRKMYHYMQAIYITPGPFSIFRREVFQNLGPYRHAHNTEDIEIALRMQKNGYKIAHAHKAIVYTVPPKTVPKLLRQRVRWSYGFIKNATDYRDMIFRKKYGNVGMIILPMACLSLLSVLFVSISFIVNFLYNIFVWLVKVGTVGLNFNLSFNFDWFYLNTELLVLIGIIVTLGSTIMILMSKKMSEGKLDIGMDLVYYLGLYMFIAPIWMGRAVFNAIFSVKTPWR</sequence>
<evidence type="ECO:0000256" key="2">
    <source>
        <dbReference type="ARBA" id="ARBA00022676"/>
    </source>
</evidence>
<keyword evidence="4" id="KW-0812">Transmembrane</keyword>
<keyword evidence="4" id="KW-1133">Transmembrane helix</keyword>
<evidence type="ECO:0000256" key="1">
    <source>
        <dbReference type="ARBA" id="ARBA00006739"/>
    </source>
</evidence>
<evidence type="ECO:0000313" key="6">
    <source>
        <dbReference type="Proteomes" id="UP000176558"/>
    </source>
</evidence>
<reference evidence="5 6" key="1">
    <citation type="journal article" date="2016" name="Nat. Commun.">
        <title>Thousands of microbial genomes shed light on interconnected biogeochemical processes in an aquifer system.</title>
        <authorList>
            <person name="Anantharaman K."/>
            <person name="Brown C.T."/>
            <person name="Hug L.A."/>
            <person name="Sharon I."/>
            <person name="Castelle C.J."/>
            <person name="Probst A.J."/>
            <person name="Thomas B.C."/>
            <person name="Singh A."/>
            <person name="Wilkins M.J."/>
            <person name="Karaoz U."/>
            <person name="Brodie E.L."/>
            <person name="Williams K.H."/>
            <person name="Hubbard S.S."/>
            <person name="Banfield J.F."/>
        </authorList>
    </citation>
    <scope>NUCLEOTIDE SEQUENCE [LARGE SCALE GENOMIC DNA]</scope>
</reference>
<keyword evidence="2" id="KW-0328">Glycosyltransferase</keyword>
<dbReference type="CDD" id="cd06423">
    <property type="entry name" value="CESA_like"/>
    <property type="match status" value="1"/>
</dbReference>
<feature type="transmembrane region" description="Helical" evidence="4">
    <location>
        <begin position="350"/>
        <end position="368"/>
    </location>
</feature>
<dbReference type="InterPro" id="IPR029044">
    <property type="entry name" value="Nucleotide-diphossugar_trans"/>
</dbReference>
<dbReference type="PANTHER" id="PTHR43630:SF1">
    <property type="entry name" value="POLY-BETA-1,6-N-ACETYL-D-GLUCOSAMINE SYNTHASE"/>
    <property type="match status" value="1"/>
</dbReference>
<evidence type="ECO:0000313" key="5">
    <source>
        <dbReference type="EMBL" id="OHB12546.1"/>
    </source>
</evidence>
<dbReference type="GO" id="GO:0016757">
    <property type="term" value="F:glycosyltransferase activity"/>
    <property type="evidence" value="ECO:0007669"/>
    <property type="project" value="UniProtKB-KW"/>
</dbReference>
<evidence type="ECO:0008006" key="7">
    <source>
        <dbReference type="Google" id="ProtNLM"/>
    </source>
</evidence>
<dbReference type="EMBL" id="MHWT01000014">
    <property type="protein sequence ID" value="OHB12546.1"/>
    <property type="molecule type" value="Genomic_DNA"/>
</dbReference>
<dbReference type="Pfam" id="PF13641">
    <property type="entry name" value="Glyco_tranf_2_3"/>
    <property type="match status" value="1"/>
</dbReference>
<keyword evidence="4" id="KW-0472">Membrane</keyword>
<feature type="transmembrane region" description="Helical" evidence="4">
    <location>
        <begin position="6"/>
        <end position="28"/>
    </location>
</feature>
<evidence type="ECO:0000256" key="4">
    <source>
        <dbReference type="SAM" id="Phobius"/>
    </source>
</evidence>
<gene>
    <name evidence="5" type="ORF">A3G99_01870</name>
</gene>